<dbReference type="PANTHER" id="PTHR31827:SF1">
    <property type="entry name" value="EMB|CAB89363.1"/>
    <property type="match status" value="1"/>
</dbReference>
<evidence type="ECO:0000256" key="1">
    <source>
        <dbReference type="SAM" id="MobiDB-lite"/>
    </source>
</evidence>
<evidence type="ECO:0000313" key="4">
    <source>
        <dbReference type="Proteomes" id="UP000332933"/>
    </source>
</evidence>
<feature type="compositionally biased region" description="Low complexity" evidence="1">
    <location>
        <begin position="9"/>
        <end position="26"/>
    </location>
</feature>
<dbReference type="PANTHER" id="PTHR31827">
    <property type="entry name" value="EMB|CAB89363.1"/>
    <property type="match status" value="1"/>
</dbReference>
<accession>A0A485K3V7</accession>
<organism evidence="3 4">
    <name type="scientific">Aphanomyces stellatus</name>
    <dbReference type="NCBI Taxonomy" id="120398"/>
    <lineage>
        <taxon>Eukaryota</taxon>
        <taxon>Sar</taxon>
        <taxon>Stramenopiles</taxon>
        <taxon>Oomycota</taxon>
        <taxon>Saprolegniomycetes</taxon>
        <taxon>Saprolegniales</taxon>
        <taxon>Verrucalvaceae</taxon>
        <taxon>Aphanomyces</taxon>
    </lineage>
</organism>
<dbReference type="EMBL" id="CAADRA010000023">
    <property type="protein sequence ID" value="VFT77687.1"/>
    <property type="molecule type" value="Genomic_DNA"/>
</dbReference>
<sequence>MVDHTLPRSPISSTSSSSSSSPSSSPSTGGAHQLCFFNGCTNLAKPDDWRCAFHRARARCKIDGCNSQVYARRLCVKHGGKKQCQVDGCDRNVRLGTLCTRHAGPMIKKKCSEPDCPNLAHNYNKCVRHGGGRKCKFGGCLTHARSGGYCCRHTRIVKENAAEMMQHEHSLEDVDAMLEPLSWLGSMKLESDVLELASLDWAAAVDDILVKSTGWTHMIGADDDNASNFGNLWC</sequence>
<proteinExistence type="predicted"/>
<dbReference type="AlphaFoldDB" id="A0A485K3V7"/>
<dbReference type="Proteomes" id="UP000332933">
    <property type="component" value="Unassembled WGS sequence"/>
</dbReference>
<protein>
    <submittedName>
        <fullName evidence="3">Aste57867_462 protein</fullName>
    </submittedName>
</protein>
<reference evidence="2" key="2">
    <citation type="submission" date="2019-06" db="EMBL/GenBank/DDBJ databases">
        <title>Genomics analysis of Aphanomyces spp. identifies a new class of oomycete effector associated with host adaptation.</title>
        <authorList>
            <person name="Gaulin E."/>
        </authorList>
    </citation>
    <scope>NUCLEOTIDE SEQUENCE</scope>
    <source>
        <strain evidence="2">CBS 578.67</strain>
    </source>
</reference>
<evidence type="ECO:0000313" key="3">
    <source>
        <dbReference type="EMBL" id="VFT77687.1"/>
    </source>
</evidence>
<reference evidence="3 4" key="1">
    <citation type="submission" date="2019-03" db="EMBL/GenBank/DDBJ databases">
        <authorList>
            <person name="Gaulin E."/>
            <person name="Dumas B."/>
        </authorList>
    </citation>
    <scope>NUCLEOTIDE SEQUENCE [LARGE SCALE GENOMIC DNA]</scope>
    <source>
        <strain evidence="3">CBS 568.67</strain>
    </source>
</reference>
<gene>
    <name evidence="3" type="primary">Aste57867_462</name>
    <name evidence="2" type="ORF">As57867_000461</name>
    <name evidence="3" type="ORF">ASTE57867_462</name>
</gene>
<evidence type="ECO:0000313" key="2">
    <source>
        <dbReference type="EMBL" id="KAF0720224.1"/>
    </source>
</evidence>
<dbReference type="OrthoDB" id="73726at2759"/>
<feature type="region of interest" description="Disordered" evidence="1">
    <location>
        <begin position="1"/>
        <end position="26"/>
    </location>
</feature>
<keyword evidence="4" id="KW-1185">Reference proteome</keyword>
<name>A0A485K3V7_9STRA</name>
<dbReference type="EMBL" id="VJMH01000023">
    <property type="protein sequence ID" value="KAF0720224.1"/>
    <property type="molecule type" value="Genomic_DNA"/>
</dbReference>